<evidence type="ECO:0000256" key="5">
    <source>
        <dbReference type="SAM" id="MobiDB-lite"/>
    </source>
</evidence>
<dbReference type="InterPro" id="IPR011009">
    <property type="entry name" value="Kinase-like_dom_sf"/>
</dbReference>
<protein>
    <submittedName>
        <fullName evidence="7">Serine/threonine protein kinase</fullName>
    </submittedName>
</protein>
<dbReference type="EMBL" id="JAAGLI010000878">
    <property type="protein sequence ID" value="NEA27145.1"/>
    <property type="molecule type" value="Genomic_DNA"/>
</dbReference>
<keyword evidence="3 7" id="KW-0418">Kinase</keyword>
<dbReference type="PANTHER" id="PTHR43289">
    <property type="entry name" value="MITOGEN-ACTIVATED PROTEIN KINASE KINASE KINASE 20-RELATED"/>
    <property type="match status" value="1"/>
</dbReference>
<comment type="caution">
    <text evidence="7">The sequence shown here is derived from an EMBL/GenBank/DDBJ whole genome shotgun (WGS) entry which is preliminary data.</text>
</comment>
<dbReference type="InterPro" id="IPR008271">
    <property type="entry name" value="Ser/Thr_kinase_AS"/>
</dbReference>
<dbReference type="RefSeq" id="WP_163061379.1">
    <property type="nucleotide sequence ID" value="NZ_JAAGLI010000878.1"/>
</dbReference>
<keyword evidence="7" id="KW-0723">Serine/threonine-protein kinase</keyword>
<dbReference type="InterPro" id="IPR000719">
    <property type="entry name" value="Prot_kinase_dom"/>
</dbReference>
<keyword evidence="4" id="KW-0067">ATP-binding</keyword>
<evidence type="ECO:0000313" key="7">
    <source>
        <dbReference type="EMBL" id="NEA27145.1"/>
    </source>
</evidence>
<feature type="compositionally biased region" description="Polar residues" evidence="5">
    <location>
        <begin position="361"/>
        <end position="375"/>
    </location>
</feature>
<evidence type="ECO:0000313" key="8">
    <source>
        <dbReference type="Proteomes" id="UP000475532"/>
    </source>
</evidence>
<evidence type="ECO:0000256" key="2">
    <source>
        <dbReference type="ARBA" id="ARBA00022741"/>
    </source>
</evidence>
<dbReference type="GO" id="GO:0005524">
    <property type="term" value="F:ATP binding"/>
    <property type="evidence" value="ECO:0007669"/>
    <property type="project" value="UniProtKB-KW"/>
</dbReference>
<evidence type="ECO:0000256" key="3">
    <source>
        <dbReference type="ARBA" id="ARBA00022777"/>
    </source>
</evidence>
<dbReference type="Pfam" id="PF00069">
    <property type="entry name" value="Pkinase"/>
    <property type="match status" value="1"/>
</dbReference>
<reference evidence="7 8" key="1">
    <citation type="submission" date="2020-01" db="EMBL/GenBank/DDBJ databases">
        <title>Insect and environment-associated Actinomycetes.</title>
        <authorList>
            <person name="Currrie C."/>
            <person name="Chevrette M."/>
            <person name="Carlson C."/>
            <person name="Stubbendieck R."/>
            <person name="Wendt-Pienkowski E."/>
        </authorList>
    </citation>
    <scope>NUCLEOTIDE SEQUENCE [LARGE SCALE GENOMIC DNA]</scope>
    <source>
        <strain evidence="7 8">SID10258</strain>
    </source>
</reference>
<sequence>MTGRKPLTSRDPETVGGHRLIERLGEGGQGVVYLAEDETGGQVALKVLHDRGGSRDAFLREISAARKVAPFCTAEIIHVGEDDGLPYVVTEFIDGPSLRDLVSENGTQSGPALYRLAVGTATALAAIHEAGIVHRDFKPGNVLVGPDGPRVIDFGVARFLDATVTASSTVIGTPSYMAPEQLAGDTVTPAADVFAWGATIAYAANGRPPYGQDTIPAVMNRIVKGKPDLGGLTGPLRDLVAQALHKDAAKRPHSRDILLRLLEHSQGPITAPEALAQGHALAMADDQTLTNARTTRWTTIRLPTEPSGLRPSRHPLALIGIAAASVLFAATVALTVRAGLDDGSPSSTAAPAPARDGITGTRRSPSSNSAPFKASSTSVLSAVKQAVAVRRTATFSAEGAVGQGDDSFVSDGRLDYRSEEVSNYDLTVGSRDVSDPNSPYGPQRVVLFGKCAYLRDTPGSCSPPRSEQPELDDPHAWLAHEVRWVTSPYNIFALLRHSTSFEREPGAGTVTYRGTARTGSLAKGLGRLFYEQYAPVRTELTYILVTGVDNLPQRLDMSIEVALDPSNTVRSIYSVTYKDWGKGSPVDPPRLS</sequence>
<evidence type="ECO:0000256" key="1">
    <source>
        <dbReference type="ARBA" id="ARBA00022679"/>
    </source>
</evidence>
<dbReference type="Proteomes" id="UP000475532">
    <property type="component" value="Unassembled WGS sequence"/>
</dbReference>
<dbReference type="SUPFAM" id="SSF56112">
    <property type="entry name" value="Protein kinase-like (PK-like)"/>
    <property type="match status" value="1"/>
</dbReference>
<dbReference type="PROSITE" id="PS50011">
    <property type="entry name" value="PROTEIN_KINASE_DOM"/>
    <property type="match status" value="1"/>
</dbReference>
<keyword evidence="1" id="KW-0808">Transferase</keyword>
<organism evidence="7 8">
    <name type="scientific">Actinomadura bangladeshensis</name>
    <dbReference type="NCBI Taxonomy" id="453573"/>
    <lineage>
        <taxon>Bacteria</taxon>
        <taxon>Bacillati</taxon>
        <taxon>Actinomycetota</taxon>
        <taxon>Actinomycetes</taxon>
        <taxon>Streptosporangiales</taxon>
        <taxon>Thermomonosporaceae</taxon>
        <taxon>Actinomadura</taxon>
    </lineage>
</organism>
<dbReference type="PANTHER" id="PTHR43289:SF34">
    <property type="entry name" value="SERINE_THREONINE-PROTEIN KINASE YBDM-RELATED"/>
    <property type="match status" value="1"/>
</dbReference>
<evidence type="ECO:0000256" key="4">
    <source>
        <dbReference type="ARBA" id="ARBA00022840"/>
    </source>
</evidence>
<feature type="region of interest" description="Disordered" evidence="5">
    <location>
        <begin position="340"/>
        <end position="375"/>
    </location>
</feature>
<name>A0A6L9QNW6_9ACTN</name>
<dbReference type="CDD" id="cd14014">
    <property type="entry name" value="STKc_PknB_like"/>
    <property type="match status" value="1"/>
</dbReference>
<feature type="compositionally biased region" description="Low complexity" evidence="5">
    <location>
        <begin position="340"/>
        <end position="354"/>
    </location>
</feature>
<dbReference type="AlphaFoldDB" id="A0A6L9QNW6"/>
<dbReference type="Gene3D" id="3.30.200.20">
    <property type="entry name" value="Phosphorylase Kinase, domain 1"/>
    <property type="match status" value="1"/>
</dbReference>
<keyword evidence="2" id="KW-0547">Nucleotide-binding</keyword>
<accession>A0A6L9QNW6</accession>
<dbReference type="PROSITE" id="PS00108">
    <property type="entry name" value="PROTEIN_KINASE_ST"/>
    <property type="match status" value="1"/>
</dbReference>
<evidence type="ECO:0000259" key="6">
    <source>
        <dbReference type="PROSITE" id="PS50011"/>
    </source>
</evidence>
<gene>
    <name evidence="7" type="ORF">G3I70_32295</name>
</gene>
<feature type="domain" description="Protein kinase" evidence="6">
    <location>
        <begin position="18"/>
        <end position="267"/>
    </location>
</feature>
<dbReference type="Gene3D" id="1.10.510.10">
    <property type="entry name" value="Transferase(Phosphotransferase) domain 1"/>
    <property type="match status" value="1"/>
</dbReference>
<proteinExistence type="predicted"/>
<dbReference type="GO" id="GO:0004674">
    <property type="term" value="F:protein serine/threonine kinase activity"/>
    <property type="evidence" value="ECO:0007669"/>
    <property type="project" value="UniProtKB-KW"/>
</dbReference>